<feature type="domain" description="Baseplate structural protein Gp10 C-terminal" evidence="2">
    <location>
        <begin position="67"/>
        <end position="150"/>
    </location>
</feature>
<reference evidence="3 4" key="1">
    <citation type="submission" date="2023-09" db="EMBL/GenBank/DDBJ databases">
        <authorList>
            <person name="Page C.A."/>
            <person name="Perez-Diaz I.M."/>
        </authorList>
    </citation>
    <scope>NUCLEOTIDE SEQUENCE [LARGE SCALE GENOMIC DNA]</scope>
    <source>
        <strain evidence="3 4">Ll15</strain>
    </source>
</reference>
<dbReference type="InterPro" id="IPR011083">
    <property type="entry name" value="Phage_tail_collar_dom"/>
</dbReference>
<dbReference type="EMBL" id="CP137624">
    <property type="protein sequence ID" value="WPK10885.1"/>
    <property type="molecule type" value="Genomic_DNA"/>
</dbReference>
<evidence type="ECO:0000313" key="3">
    <source>
        <dbReference type="EMBL" id="WPK10885.1"/>
    </source>
</evidence>
<accession>A0ABZ0RTP8</accession>
<feature type="domain" description="Phage tail collar" evidence="1">
    <location>
        <begin position="7"/>
        <end position="63"/>
    </location>
</feature>
<dbReference type="Pfam" id="PF07484">
    <property type="entry name" value="Collar"/>
    <property type="match status" value="1"/>
</dbReference>
<evidence type="ECO:0000259" key="2">
    <source>
        <dbReference type="Pfam" id="PF21939"/>
    </source>
</evidence>
<dbReference type="Proteomes" id="UP001322664">
    <property type="component" value="Chromosome"/>
</dbReference>
<evidence type="ECO:0000259" key="1">
    <source>
        <dbReference type="Pfam" id="PF07484"/>
    </source>
</evidence>
<name>A0ABZ0RTP8_9BACI</name>
<protein>
    <submittedName>
        <fullName evidence="3">Tail fiber protein</fullName>
    </submittedName>
</protein>
<dbReference type="InterPro" id="IPR053827">
    <property type="entry name" value="Gp10_C"/>
</dbReference>
<keyword evidence="4" id="KW-1185">Reference proteome</keyword>
<dbReference type="RefSeq" id="WP_319836018.1">
    <property type="nucleotide sequence ID" value="NZ_CP137624.1"/>
</dbReference>
<dbReference type="Pfam" id="PF21939">
    <property type="entry name" value="Gp10_C"/>
    <property type="match status" value="1"/>
</dbReference>
<dbReference type="Gene3D" id="3.90.1340.10">
    <property type="entry name" value="Phage tail collar domain"/>
    <property type="match status" value="1"/>
</dbReference>
<dbReference type="SUPFAM" id="SSF88874">
    <property type="entry name" value="Receptor-binding domain of short tail fibre protein gp12"/>
    <property type="match status" value="1"/>
</dbReference>
<dbReference type="InterPro" id="IPR037053">
    <property type="entry name" value="Phage_tail_collar_dom_sf"/>
</dbReference>
<sequence length="164" mass="17524">MAEPYLGEVRIFPLNYAPRGWLSCEGQVLQIQQYQALYSLLGTVYGGDGRTTFALPDLRGRVPIHVSSSLSLGTKAGEAAHTLTVNEMPQHTHQAYGSSIPASATSPQGNVWAQKDNLYATGPTVAMNQAAISATGGGQAHDNMQPYLAVRFCIAVQGIYPSRS</sequence>
<proteinExistence type="predicted"/>
<organism evidence="3 4">
    <name type="scientific">Lysinibacillus louembei</name>
    <dbReference type="NCBI Taxonomy" id="1470088"/>
    <lineage>
        <taxon>Bacteria</taxon>
        <taxon>Bacillati</taxon>
        <taxon>Bacillota</taxon>
        <taxon>Bacilli</taxon>
        <taxon>Bacillales</taxon>
        <taxon>Bacillaceae</taxon>
        <taxon>Lysinibacillus</taxon>
    </lineage>
</organism>
<evidence type="ECO:0000313" key="4">
    <source>
        <dbReference type="Proteomes" id="UP001322664"/>
    </source>
</evidence>
<gene>
    <name evidence="3" type="ORF">R6U77_13445</name>
</gene>